<accession>A0A482VEP9</accession>
<dbReference type="AlphaFoldDB" id="A0A482VEP9"/>
<protein>
    <submittedName>
        <fullName evidence="1">Uncharacterized protein</fullName>
    </submittedName>
</protein>
<reference evidence="1 2" key="1">
    <citation type="submission" date="2017-03" db="EMBL/GenBank/DDBJ databases">
        <title>Genome of the blue death feigning beetle - Asbolus verrucosus.</title>
        <authorList>
            <person name="Rider S.D."/>
        </authorList>
    </citation>
    <scope>NUCLEOTIDE SEQUENCE [LARGE SCALE GENOMIC DNA]</scope>
    <source>
        <strain evidence="1">Butters</strain>
        <tissue evidence="1">Head and leg muscle</tissue>
    </source>
</reference>
<dbReference type="Proteomes" id="UP000292052">
    <property type="component" value="Unassembled WGS sequence"/>
</dbReference>
<gene>
    <name evidence="1" type="ORF">BDFB_003960</name>
</gene>
<name>A0A482VEP9_ASBVE</name>
<sequence length="78" mass="9104">MRQTRRYAAIESCRRFKENPYPRLDFHFLPNRPTNQLVGDSPAVIRHSGRHKCNPQSVQEMSLHSDPLLKQITCQEDG</sequence>
<keyword evidence="2" id="KW-1185">Reference proteome</keyword>
<dbReference type="EMBL" id="QDEB01107240">
    <property type="protein sequence ID" value="RZB89839.1"/>
    <property type="molecule type" value="Genomic_DNA"/>
</dbReference>
<evidence type="ECO:0000313" key="2">
    <source>
        <dbReference type="Proteomes" id="UP000292052"/>
    </source>
</evidence>
<organism evidence="1 2">
    <name type="scientific">Asbolus verrucosus</name>
    <name type="common">Desert ironclad beetle</name>
    <dbReference type="NCBI Taxonomy" id="1661398"/>
    <lineage>
        <taxon>Eukaryota</taxon>
        <taxon>Metazoa</taxon>
        <taxon>Ecdysozoa</taxon>
        <taxon>Arthropoda</taxon>
        <taxon>Hexapoda</taxon>
        <taxon>Insecta</taxon>
        <taxon>Pterygota</taxon>
        <taxon>Neoptera</taxon>
        <taxon>Endopterygota</taxon>
        <taxon>Coleoptera</taxon>
        <taxon>Polyphaga</taxon>
        <taxon>Cucujiformia</taxon>
        <taxon>Tenebrionidae</taxon>
        <taxon>Pimeliinae</taxon>
        <taxon>Asbolus</taxon>
    </lineage>
</organism>
<proteinExistence type="predicted"/>
<comment type="caution">
    <text evidence="1">The sequence shown here is derived from an EMBL/GenBank/DDBJ whole genome shotgun (WGS) entry which is preliminary data.</text>
</comment>
<evidence type="ECO:0000313" key="1">
    <source>
        <dbReference type="EMBL" id="RZB89839.1"/>
    </source>
</evidence>